<evidence type="ECO:0000313" key="2">
    <source>
        <dbReference type="EMBL" id="SEM29577.1"/>
    </source>
</evidence>
<protein>
    <submittedName>
        <fullName evidence="2">Uncharacterized protein</fullName>
    </submittedName>
</protein>
<gene>
    <name evidence="2" type="ORF">SAMN05414137_12310</name>
</gene>
<dbReference type="RefSeq" id="WP_269083990.1">
    <property type="nucleotide sequence ID" value="NZ_BBPN01000048.1"/>
</dbReference>
<feature type="region of interest" description="Disordered" evidence="1">
    <location>
        <begin position="21"/>
        <end position="42"/>
    </location>
</feature>
<dbReference type="EMBL" id="FOAZ01000023">
    <property type="protein sequence ID" value="SEM29577.1"/>
    <property type="molecule type" value="Genomic_DNA"/>
</dbReference>
<reference evidence="3" key="1">
    <citation type="submission" date="2016-10" db="EMBL/GenBank/DDBJ databases">
        <authorList>
            <person name="Varghese N."/>
        </authorList>
    </citation>
    <scope>NUCLEOTIDE SEQUENCE [LARGE SCALE GENOMIC DNA]</scope>
    <source>
        <strain evidence="3">DSM 45096 / BCRC 16803 / CGMCC 4.1857 / CIP 109030 / JCM 12277 / KCTC 19219 / NBRC 100920 / 33214</strain>
    </source>
</reference>
<dbReference type="AlphaFoldDB" id="A0A1H7X8R3"/>
<sequence length="42" mass="4748">MKSASTTRAEVINAFIARYPHTPRGAKPVRRPDREVWAKPGE</sequence>
<organism evidence="2 3">
    <name type="scientific">Streptacidiphilus jiangxiensis</name>
    <dbReference type="NCBI Taxonomy" id="235985"/>
    <lineage>
        <taxon>Bacteria</taxon>
        <taxon>Bacillati</taxon>
        <taxon>Actinomycetota</taxon>
        <taxon>Actinomycetes</taxon>
        <taxon>Kitasatosporales</taxon>
        <taxon>Streptomycetaceae</taxon>
        <taxon>Streptacidiphilus</taxon>
    </lineage>
</organism>
<proteinExistence type="predicted"/>
<keyword evidence="3" id="KW-1185">Reference proteome</keyword>
<feature type="compositionally biased region" description="Basic and acidic residues" evidence="1">
    <location>
        <begin position="30"/>
        <end position="42"/>
    </location>
</feature>
<accession>A0A1H7X8R3</accession>
<evidence type="ECO:0000313" key="3">
    <source>
        <dbReference type="Proteomes" id="UP000183015"/>
    </source>
</evidence>
<dbReference type="Proteomes" id="UP000183015">
    <property type="component" value="Unassembled WGS sequence"/>
</dbReference>
<name>A0A1H7X8R3_STRJI</name>
<evidence type="ECO:0000256" key="1">
    <source>
        <dbReference type="SAM" id="MobiDB-lite"/>
    </source>
</evidence>